<keyword evidence="10" id="KW-1185">Reference proteome</keyword>
<dbReference type="InterPro" id="IPR009075">
    <property type="entry name" value="AcylCo_DH/oxidase_C"/>
</dbReference>
<protein>
    <submittedName>
        <fullName evidence="9">Acyl-CoA dehydrogenase family protein</fullName>
    </submittedName>
</protein>
<evidence type="ECO:0000259" key="7">
    <source>
        <dbReference type="Pfam" id="PF02770"/>
    </source>
</evidence>
<proteinExistence type="inferred from homology"/>
<comment type="similarity">
    <text evidence="2 5">Belongs to the acyl-CoA dehydrogenase family.</text>
</comment>
<organism evidence="9 10">
    <name type="scientific">Streptomyces daliensis</name>
    <dbReference type="NCBI Taxonomy" id="299421"/>
    <lineage>
        <taxon>Bacteria</taxon>
        <taxon>Bacillati</taxon>
        <taxon>Actinomycetota</taxon>
        <taxon>Actinomycetes</taxon>
        <taxon>Kitasatosporales</taxon>
        <taxon>Streptomycetaceae</taxon>
        <taxon>Streptomyces</taxon>
    </lineage>
</organism>
<dbReference type="Proteomes" id="UP000675554">
    <property type="component" value="Unassembled WGS sequence"/>
</dbReference>
<dbReference type="InterPro" id="IPR036250">
    <property type="entry name" value="AcylCo_DH-like_C"/>
</dbReference>
<keyword evidence="5" id="KW-0560">Oxidoreductase</keyword>
<dbReference type="CDD" id="cd00567">
    <property type="entry name" value="ACAD"/>
    <property type="match status" value="1"/>
</dbReference>
<dbReference type="PIRSF" id="PIRSF016578">
    <property type="entry name" value="HsaA"/>
    <property type="match status" value="1"/>
</dbReference>
<dbReference type="Pfam" id="PF00441">
    <property type="entry name" value="Acyl-CoA_dh_1"/>
    <property type="match status" value="1"/>
</dbReference>
<sequence>MGDLMDVAAFADAARAEADAWDRAGRLPGDIVKAMAAGGLLGADLPRDYGGAAASARELGEACARLGGVCSALRGLVTVQGMVASALLRWGTGEQRTAWLPALAAGDRLAGFAATEEGAGSDLGALTTSVRAHGTGYAVTGRKLWVTFGTIADVFLVIGRTEDRTAAGGAGEEGAGEPDGGHGRTAALLVESDRPGVTVEPVGEPFGMRAAGLAHVTFDEVRVPASHLVAPPGFGLSHVAAAAIDHGRHTVAWGCTGLAEACLTYAARHTARRTQGGVRLADHQAVRAVLGRAQVAAAGARQLCGHAADLRDRRSPEALAETVVAKYAAASAAASVSQDTFQLHGSAACGPDSAVGRLFRDARIMQIIEGSREVAEVLIGDLVLRRGGPGTAS</sequence>
<dbReference type="PANTHER" id="PTHR43884:SF12">
    <property type="entry name" value="ISOVALERYL-COA DEHYDROGENASE, MITOCHONDRIAL-RELATED"/>
    <property type="match status" value="1"/>
</dbReference>
<feature type="domain" description="Acyl-CoA dehydrogenase/oxidase C-terminal" evidence="6">
    <location>
        <begin position="238"/>
        <end position="380"/>
    </location>
</feature>
<reference evidence="9" key="1">
    <citation type="submission" date="2021-04" db="EMBL/GenBank/DDBJ databases">
        <title>Sequencing of actinobacteria type strains.</title>
        <authorList>
            <person name="Nguyen G.-S."/>
            <person name="Wentzel A."/>
        </authorList>
    </citation>
    <scope>NUCLEOTIDE SEQUENCE</scope>
    <source>
        <strain evidence="9">DSM 42095</strain>
    </source>
</reference>
<dbReference type="Gene3D" id="1.10.540.10">
    <property type="entry name" value="Acyl-CoA dehydrogenase/oxidase, N-terminal domain"/>
    <property type="match status" value="1"/>
</dbReference>
<feature type="domain" description="Acyl-CoA dehydrogenase/oxidase N-terminal" evidence="8">
    <location>
        <begin position="7"/>
        <end position="107"/>
    </location>
</feature>
<dbReference type="Gene3D" id="2.40.110.10">
    <property type="entry name" value="Butyryl-CoA Dehydrogenase, subunit A, domain 2"/>
    <property type="match status" value="1"/>
</dbReference>
<dbReference type="Pfam" id="PF02770">
    <property type="entry name" value="Acyl-CoA_dh_M"/>
    <property type="match status" value="1"/>
</dbReference>
<keyword evidence="4 5" id="KW-0274">FAD</keyword>
<dbReference type="InterPro" id="IPR046373">
    <property type="entry name" value="Acyl-CoA_Oxase/DH_mid-dom_sf"/>
</dbReference>
<evidence type="ECO:0000313" key="10">
    <source>
        <dbReference type="Proteomes" id="UP000675554"/>
    </source>
</evidence>
<gene>
    <name evidence="9" type="ORF">KDA82_00540</name>
</gene>
<dbReference type="PANTHER" id="PTHR43884">
    <property type="entry name" value="ACYL-COA DEHYDROGENASE"/>
    <property type="match status" value="1"/>
</dbReference>
<dbReference type="SUPFAM" id="SSF56645">
    <property type="entry name" value="Acyl-CoA dehydrogenase NM domain-like"/>
    <property type="match status" value="1"/>
</dbReference>
<dbReference type="InterPro" id="IPR013786">
    <property type="entry name" value="AcylCoA_DH/ox_N"/>
</dbReference>
<evidence type="ECO:0000256" key="2">
    <source>
        <dbReference type="ARBA" id="ARBA00009347"/>
    </source>
</evidence>
<accession>A0A8T4II24</accession>
<dbReference type="GO" id="GO:0050660">
    <property type="term" value="F:flavin adenine dinucleotide binding"/>
    <property type="evidence" value="ECO:0007669"/>
    <property type="project" value="InterPro"/>
</dbReference>
<dbReference type="EMBL" id="JAGSMN010000006">
    <property type="protein sequence ID" value="MBR7671549.1"/>
    <property type="molecule type" value="Genomic_DNA"/>
</dbReference>
<feature type="domain" description="Acyl-CoA oxidase/dehydrogenase middle" evidence="7">
    <location>
        <begin position="111"/>
        <end position="221"/>
    </location>
</feature>
<evidence type="ECO:0000256" key="3">
    <source>
        <dbReference type="ARBA" id="ARBA00022630"/>
    </source>
</evidence>
<name>A0A8T4II24_9ACTN</name>
<evidence type="ECO:0000256" key="1">
    <source>
        <dbReference type="ARBA" id="ARBA00001974"/>
    </source>
</evidence>
<evidence type="ECO:0000256" key="4">
    <source>
        <dbReference type="ARBA" id="ARBA00022827"/>
    </source>
</evidence>
<dbReference type="GO" id="GO:0003995">
    <property type="term" value="F:acyl-CoA dehydrogenase activity"/>
    <property type="evidence" value="ECO:0007669"/>
    <property type="project" value="TreeGrafter"/>
</dbReference>
<dbReference type="SUPFAM" id="SSF47203">
    <property type="entry name" value="Acyl-CoA dehydrogenase C-terminal domain-like"/>
    <property type="match status" value="1"/>
</dbReference>
<dbReference type="Gene3D" id="1.20.140.10">
    <property type="entry name" value="Butyryl-CoA Dehydrogenase, subunit A, domain 3"/>
    <property type="match status" value="1"/>
</dbReference>
<keyword evidence="3 5" id="KW-0285">Flavoprotein</keyword>
<evidence type="ECO:0000259" key="8">
    <source>
        <dbReference type="Pfam" id="PF02771"/>
    </source>
</evidence>
<evidence type="ECO:0000256" key="5">
    <source>
        <dbReference type="RuleBase" id="RU362125"/>
    </source>
</evidence>
<comment type="cofactor">
    <cofactor evidence="1 5">
        <name>FAD</name>
        <dbReference type="ChEBI" id="CHEBI:57692"/>
    </cofactor>
</comment>
<dbReference type="InterPro" id="IPR037069">
    <property type="entry name" value="AcylCoA_DH/ox_N_sf"/>
</dbReference>
<dbReference type="AlphaFoldDB" id="A0A8T4II24"/>
<evidence type="ECO:0000259" key="6">
    <source>
        <dbReference type="Pfam" id="PF00441"/>
    </source>
</evidence>
<dbReference type="Pfam" id="PF02771">
    <property type="entry name" value="Acyl-CoA_dh_N"/>
    <property type="match status" value="1"/>
</dbReference>
<comment type="caution">
    <text evidence="9">The sequence shown here is derived from an EMBL/GenBank/DDBJ whole genome shotgun (WGS) entry which is preliminary data.</text>
</comment>
<dbReference type="InterPro" id="IPR006091">
    <property type="entry name" value="Acyl-CoA_Oxase/DH_mid-dom"/>
</dbReference>
<evidence type="ECO:0000313" key="9">
    <source>
        <dbReference type="EMBL" id="MBR7671549.1"/>
    </source>
</evidence>
<dbReference type="InterPro" id="IPR009100">
    <property type="entry name" value="AcylCoA_DH/oxidase_NM_dom_sf"/>
</dbReference>